<protein>
    <submittedName>
        <fullName evidence="1">Uncharacterized protein</fullName>
    </submittedName>
</protein>
<sequence>MYHCCADACVGRAAITKAAAVAATTVARFPSAENVNISKNSFRSAGLQLDFGDQ</sequence>
<organism evidence="1 2">
    <name type="scientific">Streptomyces bottropensis ATCC 25435</name>
    <dbReference type="NCBI Taxonomy" id="1054862"/>
    <lineage>
        <taxon>Bacteria</taxon>
        <taxon>Bacillati</taxon>
        <taxon>Actinomycetota</taxon>
        <taxon>Actinomycetes</taxon>
        <taxon>Kitasatosporales</taxon>
        <taxon>Streptomycetaceae</taxon>
        <taxon>Streptomyces</taxon>
    </lineage>
</organism>
<dbReference type="Proteomes" id="UP000030760">
    <property type="component" value="Unassembled WGS sequence"/>
</dbReference>
<reference evidence="2" key="1">
    <citation type="journal article" date="2013" name="Genome Announc.">
        <title>Draft Genome Sequence of Streptomyces bottropensis ATCC 25435, a Bottromycin-Producing Actinomycete.</title>
        <authorList>
            <person name="Zhang H."/>
            <person name="Zhou W."/>
            <person name="Zhuang Y."/>
            <person name="Liang X."/>
            <person name="Liu T."/>
        </authorList>
    </citation>
    <scope>NUCLEOTIDE SEQUENCE [LARGE SCALE GENOMIC DNA]</scope>
    <source>
        <strain evidence="2">ATCC 25435</strain>
    </source>
</reference>
<dbReference type="AlphaFoldDB" id="M3FUC6"/>
<accession>M3FUC6</accession>
<evidence type="ECO:0000313" key="2">
    <source>
        <dbReference type="Proteomes" id="UP000030760"/>
    </source>
</evidence>
<evidence type="ECO:0000313" key="1">
    <source>
        <dbReference type="EMBL" id="EMF55824.1"/>
    </source>
</evidence>
<dbReference type="EMBL" id="KB405067">
    <property type="protein sequence ID" value="EMF55824.1"/>
    <property type="molecule type" value="Genomic_DNA"/>
</dbReference>
<gene>
    <name evidence="1" type="ORF">SBD_3137</name>
</gene>
<proteinExistence type="predicted"/>
<name>M3FUC6_9ACTN</name>